<dbReference type="InterPro" id="IPR009100">
    <property type="entry name" value="AcylCoA_DH/oxidase_NM_dom_sf"/>
</dbReference>
<keyword evidence="5" id="KW-0274">FAD</keyword>
<evidence type="ECO:0000256" key="3">
    <source>
        <dbReference type="ARBA" id="ARBA00009347"/>
    </source>
</evidence>
<dbReference type="InterPro" id="IPR036250">
    <property type="entry name" value="AcylCo_DH-like_C"/>
</dbReference>
<accession>D6WCN5</accession>
<evidence type="ECO:0000256" key="7">
    <source>
        <dbReference type="ARBA" id="ARBA00023002"/>
    </source>
</evidence>
<dbReference type="GO" id="GO:0050660">
    <property type="term" value="F:flavin adenine dinucleotide binding"/>
    <property type="evidence" value="ECO:0007669"/>
    <property type="project" value="InterPro"/>
</dbReference>
<dbReference type="Pfam" id="PF00441">
    <property type="entry name" value="Acyl-CoA_dh_1"/>
    <property type="match status" value="1"/>
</dbReference>
<name>D6WCN5_TRICA</name>
<evidence type="ECO:0000256" key="4">
    <source>
        <dbReference type="ARBA" id="ARBA00022630"/>
    </source>
</evidence>
<dbReference type="Gene3D" id="2.40.110.10">
    <property type="entry name" value="Butyryl-CoA Dehydrogenase, subunit A, domain 2"/>
    <property type="match status" value="1"/>
</dbReference>
<dbReference type="GO" id="GO:0003995">
    <property type="term" value="F:acyl-CoA dehydrogenase activity"/>
    <property type="evidence" value="ECO:0000318"/>
    <property type="project" value="GO_Central"/>
</dbReference>
<protein>
    <submittedName>
        <fullName evidence="12">Acyl-CoA dehydrogenase family member 9, mitochondrial-like Protein</fullName>
    </submittedName>
</protein>
<proteinExistence type="inferred from homology"/>
<dbReference type="STRING" id="7070.D6WCN5"/>
<keyword evidence="7" id="KW-0560">Oxidoreductase</keyword>
<keyword evidence="13" id="KW-1185">Reference proteome</keyword>
<dbReference type="SUPFAM" id="SSF56645">
    <property type="entry name" value="Acyl-CoA dehydrogenase NM domain-like"/>
    <property type="match status" value="1"/>
</dbReference>
<evidence type="ECO:0000256" key="6">
    <source>
        <dbReference type="ARBA" id="ARBA00022946"/>
    </source>
</evidence>
<feature type="domain" description="Acyl-CoA dehydrogenase/oxidase N-terminal" evidence="10">
    <location>
        <begin position="97"/>
        <end position="183"/>
    </location>
</feature>
<reference evidence="12 13" key="2">
    <citation type="journal article" date="2010" name="Nucleic Acids Res.">
        <title>BeetleBase in 2010: revisions to provide comprehensive genomic information for Tribolium castaneum.</title>
        <authorList>
            <person name="Kim H.S."/>
            <person name="Murphy T."/>
            <person name="Xia J."/>
            <person name="Caragea D."/>
            <person name="Park Y."/>
            <person name="Beeman R.W."/>
            <person name="Lorenzen M.D."/>
            <person name="Butcher S."/>
            <person name="Manak J.R."/>
            <person name="Brown S.J."/>
        </authorList>
    </citation>
    <scope>GENOME REANNOTATION</scope>
    <source>
        <strain evidence="12 13">Georgia GA2</strain>
    </source>
</reference>
<feature type="domain" description="Acyl-CoA dehydrogenase/oxidase C-terminal" evidence="9">
    <location>
        <begin position="304"/>
        <end position="425"/>
    </location>
</feature>
<dbReference type="GO" id="GO:0005739">
    <property type="term" value="C:mitochondrion"/>
    <property type="evidence" value="ECO:0007669"/>
    <property type="project" value="UniProtKB-SubCell"/>
</dbReference>
<keyword evidence="8" id="KW-0496">Mitochondrion</keyword>
<dbReference type="InterPro" id="IPR046373">
    <property type="entry name" value="Acyl-CoA_Oxase/DH_mid-dom_sf"/>
</dbReference>
<evidence type="ECO:0000256" key="1">
    <source>
        <dbReference type="ARBA" id="ARBA00001974"/>
    </source>
</evidence>
<reference evidence="12 13" key="1">
    <citation type="journal article" date="2008" name="Nature">
        <title>The genome of the model beetle and pest Tribolium castaneum.</title>
        <authorList>
            <consortium name="Tribolium Genome Sequencing Consortium"/>
            <person name="Richards S."/>
            <person name="Gibbs R.A."/>
            <person name="Weinstock G.M."/>
            <person name="Brown S.J."/>
            <person name="Denell R."/>
            <person name="Beeman R.W."/>
            <person name="Gibbs R."/>
            <person name="Beeman R.W."/>
            <person name="Brown S.J."/>
            <person name="Bucher G."/>
            <person name="Friedrich M."/>
            <person name="Grimmelikhuijzen C.J."/>
            <person name="Klingler M."/>
            <person name="Lorenzen M."/>
            <person name="Richards S."/>
            <person name="Roth S."/>
            <person name="Schroder R."/>
            <person name="Tautz D."/>
            <person name="Zdobnov E.M."/>
            <person name="Muzny D."/>
            <person name="Gibbs R.A."/>
            <person name="Weinstock G.M."/>
            <person name="Attaway T."/>
            <person name="Bell S."/>
            <person name="Buhay C.J."/>
            <person name="Chandrabose M.N."/>
            <person name="Chavez D."/>
            <person name="Clerk-Blankenburg K.P."/>
            <person name="Cree A."/>
            <person name="Dao M."/>
            <person name="Davis C."/>
            <person name="Chacko J."/>
            <person name="Dinh H."/>
            <person name="Dugan-Rocha S."/>
            <person name="Fowler G."/>
            <person name="Garner T.T."/>
            <person name="Garnes J."/>
            <person name="Gnirke A."/>
            <person name="Hawes A."/>
            <person name="Hernandez J."/>
            <person name="Hines S."/>
            <person name="Holder M."/>
            <person name="Hume J."/>
            <person name="Jhangiani S.N."/>
            <person name="Joshi V."/>
            <person name="Khan Z.M."/>
            <person name="Jackson L."/>
            <person name="Kovar C."/>
            <person name="Kowis A."/>
            <person name="Lee S."/>
            <person name="Lewis L.R."/>
            <person name="Margolis J."/>
            <person name="Morgan M."/>
            <person name="Nazareth L.V."/>
            <person name="Nguyen N."/>
            <person name="Okwuonu G."/>
            <person name="Parker D."/>
            <person name="Richards S."/>
            <person name="Ruiz S.J."/>
            <person name="Santibanez J."/>
            <person name="Savard J."/>
            <person name="Scherer S.E."/>
            <person name="Schneider B."/>
            <person name="Sodergren E."/>
            <person name="Tautz D."/>
            <person name="Vattahil S."/>
            <person name="Villasana D."/>
            <person name="White C.S."/>
            <person name="Wright R."/>
            <person name="Park Y."/>
            <person name="Beeman R.W."/>
            <person name="Lord J."/>
            <person name="Oppert B."/>
            <person name="Lorenzen M."/>
            <person name="Brown S."/>
            <person name="Wang L."/>
            <person name="Savard J."/>
            <person name="Tautz D."/>
            <person name="Richards S."/>
            <person name="Weinstock G."/>
            <person name="Gibbs R.A."/>
            <person name="Liu Y."/>
            <person name="Worley K."/>
            <person name="Weinstock G."/>
            <person name="Elsik C.G."/>
            <person name="Reese J.T."/>
            <person name="Elhaik E."/>
            <person name="Landan G."/>
            <person name="Graur D."/>
            <person name="Arensburger P."/>
            <person name="Atkinson P."/>
            <person name="Beeman R.W."/>
            <person name="Beidler J."/>
            <person name="Brown S.J."/>
            <person name="Demuth J.P."/>
            <person name="Drury D.W."/>
            <person name="Du Y.Z."/>
            <person name="Fujiwara H."/>
            <person name="Lorenzen M."/>
            <person name="Maselli V."/>
            <person name="Osanai M."/>
            <person name="Park Y."/>
            <person name="Robertson H.M."/>
            <person name="Tu Z."/>
            <person name="Wang J.J."/>
            <person name="Wang S."/>
            <person name="Richards S."/>
            <person name="Song H."/>
            <person name="Zhang L."/>
            <person name="Sodergren E."/>
            <person name="Werner D."/>
            <person name="Stanke M."/>
            <person name="Morgenstern B."/>
            <person name="Solovyev V."/>
            <person name="Kosarev P."/>
            <person name="Brown G."/>
            <person name="Chen H.C."/>
            <person name="Ermolaeva O."/>
            <person name="Hlavina W."/>
            <person name="Kapustin Y."/>
            <person name="Kiryutin B."/>
            <person name="Kitts P."/>
            <person name="Maglott D."/>
            <person name="Pruitt K."/>
            <person name="Sapojnikov V."/>
            <person name="Souvorov A."/>
            <person name="Mackey A.J."/>
            <person name="Waterhouse R.M."/>
            <person name="Wyder S."/>
            <person name="Zdobnov E.M."/>
            <person name="Zdobnov E.M."/>
            <person name="Wyder S."/>
            <person name="Kriventseva E.V."/>
            <person name="Kadowaki T."/>
            <person name="Bork P."/>
            <person name="Aranda M."/>
            <person name="Bao R."/>
            <person name="Beermann A."/>
            <person name="Berns N."/>
            <person name="Bolognesi R."/>
            <person name="Bonneton F."/>
            <person name="Bopp D."/>
            <person name="Brown S.J."/>
            <person name="Bucher G."/>
            <person name="Butts T."/>
            <person name="Chaumot A."/>
            <person name="Denell R.E."/>
            <person name="Ferrier D.E."/>
            <person name="Friedrich M."/>
            <person name="Gordon C.M."/>
            <person name="Jindra M."/>
            <person name="Klingler M."/>
            <person name="Lan Q."/>
            <person name="Lattorff H.M."/>
            <person name="Laudet V."/>
            <person name="von Levetsow C."/>
            <person name="Liu Z."/>
            <person name="Lutz R."/>
            <person name="Lynch J.A."/>
            <person name="da Fonseca R.N."/>
            <person name="Posnien N."/>
            <person name="Reuter R."/>
            <person name="Roth S."/>
            <person name="Savard J."/>
            <person name="Schinko J.B."/>
            <person name="Schmitt C."/>
            <person name="Schoppmeier M."/>
            <person name="Schroder R."/>
            <person name="Shippy T.D."/>
            <person name="Simonnet F."/>
            <person name="Marques-Souza H."/>
            <person name="Tautz D."/>
            <person name="Tomoyasu Y."/>
            <person name="Trauner J."/>
            <person name="Van der Zee M."/>
            <person name="Vervoort M."/>
            <person name="Wittkopp N."/>
            <person name="Wimmer E.A."/>
            <person name="Yang X."/>
            <person name="Jones A.K."/>
            <person name="Sattelle D.B."/>
            <person name="Ebert P.R."/>
            <person name="Nelson D."/>
            <person name="Scott J.G."/>
            <person name="Beeman R.W."/>
            <person name="Muthukrishnan S."/>
            <person name="Kramer K.J."/>
            <person name="Arakane Y."/>
            <person name="Beeman R.W."/>
            <person name="Zhu Q."/>
            <person name="Hogenkamp D."/>
            <person name="Dixit R."/>
            <person name="Oppert B."/>
            <person name="Jiang H."/>
            <person name="Zou Z."/>
            <person name="Marshall J."/>
            <person name="Elpidina E."/>
            <person name="Vinokurov K."/>
            <person name="Oppert C."/>
            <person name="Zou Z."/>
            <person name="Evans J."/>
            <person name="Lu Z."/>
            <person name="Zhao P."/>
            <person name="Sumathipala N."/>
            <person name="Altincicek B."/>
            <person name="Vilcinskas A."/>
            <person name="Williams M."/>
            <person name="Hultmark D."/>
            <person name="Hetru C."/>
            <person name="Jiang H."/>
            <person name="Grimmelikhuijzen C.J."/>
            <person name="Hauser F."/>
            <person name="Cazzamali G."/>
            <person name="Williamson M."/>
            <person name="Park Y."/>
            <person name="Li B."/>
            <person name="Tanaka Y."/>
            <person name="Predel R."/>
            <person name="Neupert S."/>
            <person name="Schachtner J."/>
            <person name="Verleyen P."/>
            <person name="Raible F."/>
            <person name="Bork P."/>
            <person name="Friedrich M."/>
            <person name="Walden K.K."/>
            <person name="Robertson H.M."/>
            <person name="Angeli S."/>
            <person name="Foret S."/>
            <person name="Bucher G."/>
            <person name="Schuetz S."/>
            <person name="Maleszka R."/>
            <person name="Wimmer E.A."/>
            <person name="Beeman R.W."/>
            <person name="Lorenzen M."/>
            <person name="Tomoyasu Y."/>
            <person name="Miller S.C."/>
            <person name="Grossmann D."/>
            <person name="Bucher G."/>
        </authorList>
    </citation>
    <scope>NUCLEOTIDE SEQUENCE [LARGE SCALE GENOMIC DNA]</scope>
    <source>
        <strain evidence="12 13">Georgia GA2</strain>
    </source>
</reference>
<comment type="subcellular location">
    <subcellularLocation>
        <location evidence="2">Mitochondrion</location>
    </subcellularLocation>
</comment>
<dbReference type="Pfam" id="PF02771">
    <property type="entry name" value="Acyl-CoA_dh_N"/>
    <property type="match status" value="1"/>
</dbReference>
<comment type="similarity">
    <text evidence="3">Belongs to the acyl-CoA dehydrogenase family.</text>
</comment>
<gene>
    <name evidence="12" type="primary">AUGUSTUS-3.0.2_01370</name>
    <name evidence="12" type="ORF">TcasGA2_TC001370</name>
</gene>
<dbReference type="Pfam" id="PF21343">
    <property type="entry name" value="ACAD9-ACADV_C"/>
    <property type="match status" value="1"/>
</dbReference>
<dbReference type="OrthoDB" id="354at2759"/>
<evidence type="ECO:0000256" key="8">
    <source>
        <dbReference type="ARBA" id="ARBA00023128"/>
    </source>
</evidence>
<dbReference type="InterPro" id="IPR037069">
    <property type="entry name" value="AcylCoA_DH/ox_N_sf"/>
</dbReference>
<feature type="domain" description="ACAD9/ACADV-like C-terminal" evidence="11">
    <location>
        <begin position="498"/>
        <end position="610"/>
    </location>
</feature>
<evidence type="ECO:0000256" key="2">
    <source>
        <dbReference type="ARBA" id="ARBA00004173"/>
    </source>
</evidence>
<dbReference type="PANTHER" id="PTHR43884:SF9">
    <property type="entry name" value="COMPLEX I ASSEMBLY FACTOR ACAD9, MITOCHONDRIAL"/>
    <property type="match status" value="1"/>
</dbReference>
<keyword evidence="6" id="KW-0809">Transit peptide</keyword>
<evidence type="ECO:0000313" key="13">
    <source>
        <dbReference type="Proteomes" id="UP000007266"/>
    </source>
</evidence>
<dbReference type="InterPro" id="IPR009075">
    <property type="entry name" value="AcylCo_DH/oxidase_C"/>
</dbReference>
<evidence type="ECO:0000259" key="9">
    <source>
        <dbReference type="Pfam" id="PF00441"/>
    </source>
</evidence>
<dbReference type="PANTHER" id="PTHR43884">
    <property type="entry name" value="ACYL-COA DEHYDROGENASE"/>
    <property type="match status" value="1"/>
</dbReference>
<organism evidence="12 13">
    <name type="scientific">Tribolium castaneum</name>
    <name type="common">Red flour beetle</name>
    <dbReference type="NCBI Taxonomy" id="7070"/>
    <lineage>
        <taxon>Eukaryota</taxon>
        <taxon>Metazoa</taxon>
        <taxon>Ecdysozoa</taxon>
        <taxon>Arthropoda</taxon>
        <taxon>Hexapoda</taxon>
        <taxon>Insecta</taxon>
        <taxon>Pterygota</taxon>
        <taxon>Neoptera</taxon>
        <taxon>Endopterygota</taxon>
        <taxon>Coleoptera</taxon>
        <taxon>Polyphaga</taxon>
        <taxon>Cucujiformia</taxon>
        <taxon>Tenebrionidae</taxon>
        <taxon>Tenebrionidae incertae sedis</taxon>
        <taxon>Tribolium</taxon>
    </lineage>
</organism>
<keyword evidence="4" id="KW-0285">Flavoprotein</keyword>
<dbReference type="Proteomes" id="UP000007266">
    <property type="component" value="Linkage group 2"/>
</dbReference>
<evidence type="ECO:0000256" key="5">
    <source>
        <dbReference type="ARBA" id="ARBA00022827"/>
    </source>
</evidence>
<dbReference type="Gene3D" id="1.20.140.10">
    <property type="entry name" value="Butyryl-CoA Dehydrogenase, subunit A, domain 3"/>
    <property type="match status" value="2"/>
</dbReference>
<comment type="cofactor">
    <cofactor evidence="1">
        <name>FAD</name>
        <dbReference type="ChEBI" id="CHEBI:57692"/>
    </cofactor>
</comment>
<dbReference type="InterPro" id="IPR049448">
    <property type="entry name" value="ACAD9/ACADV-like_C"/>
</dbReference>
<dbReference type="SUPFAM" id="SSF47203">
    <property type="entry name" value="Acyl-CoA dehydrogenase C-terminal domain-like"/>
    <property type="match status" value="1"/>
</dbReference>
<evidence type="ECO:0000313" key="12">
    <source>
        <dbReference type="EMBL" id="EEZ98802.2"/>
    </source>
</evidence>
<dbReference type="KEGG" id="tca:656412"/>
<dbReference type="eggNOG" id="KOG0137">
    <property type="taxonomic scope" value="Eukaryota"/>
</dbReference>
<evidence type="ECO:0000259" key="11">
    <source>
        <dbReference type="Pfam" id="PF21343"/>
    </source>
</evidence>
<evidence type="ECO:0000259" key="10">
    <source>
        <dbReference type="Pfam" id="PF02771"/>
    </source>
</evidence>
<sequence>MLKNIRLRPLVNFYKYSTQPVAKETPNYDNQIKEFERISKLQQKVRPKKPQRAPFVKNLFLGVFDTDLLTYPEITNEELNNLNKALQPIQTFVQQPEIKDCNKITRDFLKKLSNAQLLGLQAAQLNNGRELTVTEMCRFFEVLSELKIRNLLIHNEVLAIQTLVKFGSDQLKHKYLEKLVKGEATSAFCVLESKSKIGERTGVKNLDGKTWVLNGERKSVLNGSNADFYIVMANTQNNTRDEITEKKFSFFVVERDFGGITSTSCGGNDLSDVIFENVTVPHENTIGGENCGEEILSTIYPQYRLSTGPLCSVLVKNLINNVTEHFIRVSKKPNLLYETDAIRTKLGQLTTSLYAIDSMVYFTSSLVDDYENQDSELETSIVKVFASEQAFLNTSACLDLIAPDSVFDNHWCKQLHAEALSQVILNDSNDNLKILIALFGLRHAGEQLNETIKKIRNPFYFSTYAFKRMWTRRRIAEDNPKLNLYLHHYLHPSSMLASQQLEYCVLKLQYATETLLARHGPEVLNKHQDLRRLADAIIDIYAMVACISRSSRSYCIGLQHADYEMVLANAFTLGALERVKLNLNKIIEGPIGTNDENYRMLAKRLFELKQYYPVHPLSRNF</sequence>
<dbReference type="HOGENOM" id="CLU_018204_11_3_1"/>
<dbReference type="GO" id="GO:0006631">
    <property type="term" value="P:fatty acid metabolic process"/>
    <property type="evidence" value="ECO:0007669"/>
    <property type="project" value="UniProtKB-ARBA"/>
</dbReference>
<dbReference type="AlphaFoldDB" id="D6WCN5"/>
<dbReference type="InterPro" id="IPR013786">
    <property type="entry name" value="AcylCoA_DH/ox_N"/>
</dbReference>
<dbReference type="OMA" id="IYAMWAS"/>
<dbReference type="Gene3D" id="1.10.540.10">
    <property type="entry name" value="Acyl-CoA dehydrogenase/oxidase, N-terminal domain"/>
    <property type="match status" value="1"/>
</dbReference>
<dbReference type="EMBL" id="KQ971317">
    <property type="protein sequence ID" value="EEZ98802.2"/>
    <property type="molecule type" value="Genomic_DNA"/>
</dbReference>